<gene>
    <name evidence="1" type="ORF">CY34DRAFT_800708</name>
</gene>
<evidence type="ECO:0000313" key="1">
    <source>
        <dbReference type="EMBL" id="KIK46192.1"/>
    </source>
</evidence>
<name>A0A0D0BJR4_9AGAM</name>
<accession>A0A0D0BJR4</accession>
<protein>
    <submittedName>
        <fullName evidence="1">Uncharacterized protein</fullName>
    </submittedName>
</protein>
<dbReference type="EMBL" id="KN835162">
    <property type="protein sequence ID" value="KIK46192.1"/>
    <property type="molecule type" value="Genomic_DNA"/>
</dbReference>
<dbReference type="InParanoid" id="A0A0D0BJR4"/>
<evidence type="ECO:0000313" key="2">
    <source>
        <dbReference type="Proteomes" id="UP000054485"/>
    </source>
</evidence>
<sequence>MPRKPSDTYSMEPEVHRWSSGIMRLRVMSVLSNKGLRYATSLDCQSQIVYM</sequence>
<reference evidence="2" key="2">
    <citation type="submission" date="2015-01" db="EMBL/GenBank/DDBJ databases">
        <title>Evolutionary Origins and Diversification of the Mycorrhizal Mutualists.</title>
        <authorList>
            <consortium name="DOE Joint Genome Institute"/>
            <consortium name="Mycorrhizal Genomics Consortium"/>
            <person name="Kohler A."/>
            <person name="Kuo A."/>
            <person name="Nagy L.G."/>
            <person name="Floudas D."/>
            <person name="Copeland A."/>
            <person name="Barry K.W."/>
            <person name="Cichocki N."/>
            <person name="Veneault-Fourrey C."/>
            <person name="LaButti K."/>
            <person name="Lindquist E.A."/>
            <person name="Lipzen A."/>
            <person name="Lundell T."/>
            <person name="Morin E."/>
            <person name="Murat C."/>
            <person name="Riley R."/>
            <person name="Ohm R."/>
            <person name="Sun H."/>
            <person name="Tunlid A."/>
            <person name="Henrissat B."/>
            <person name="Grigoriev I.V."/>
            <person name="Hibbett D.S."/>
            <person name="Martin F."/>
        </authorList>
    </citation>
    <scope>NUCLEOTIDE SEQUENCE [LARGE SCALE GENOMIC DNA]</scope>
    <source>
        <strain evidence="2">UH-Slu-Lm8-n1</strain>
    </source>
</reference>
<reference evidence="1 2" key="1">
    <citation type="submission" date="2014-04" db="EMBL/GenBank/DDBJ databases">
        <authorList>
            <consortium name="DOE Joint Genome Institute"/>
            <person name="Kuo A."/>
            <person name="Ruytinx J."/>
            <person name="Rineau F."/>
            <person name="Colpaert J."/>
            <person name="Kohler A."/>
            <person name="Nagy L.G."/>
            <person name="Floudas D."/>
            <person name="Copeland A."/>
            <person name="Barry K.W."/>
            <person name="Cichocki N."/>
            <person name="Veneault-Fourrey C."/>
            <person name="LaButti K."/>
            <person name="Lindquist E.A."/>
            <person name="Lipzen A."/>
            <person name="Lundell T."/>
            <person name="Morin E."/>
            <person name="Murat C."/>
            <person name="Sun H."/>
            <person name="Tunlid A."/>
            <person name="Henrissat B."/>
            <person name="Grigoriev I.V."/>
            <person name="Hibbett D.S."/>
            <person name="Martin F."/>
            <person name="Nordberg H.P."/>
            <person name="Cantor M.N."/>
            <person name="Hua S.X."/>
        </authorList>
    </citation>
    <scope>NUCLEOTIDE SEQUENCE [LARGE SCALE GENOMIC DNA]</scope>
    <source>
        <strain evidence="1 2">UH-Slu-Lm8-n1</strain>
    </source>
</reference>
<dbReference type="Proteomes" id="UP000054485">
    <property type="component" value="Unassembled WGS sequence"/>
</dbReference>
<keyword evidence="2" id="KW-1185">Reference proteome</keyword>
<dbReference type="AlphaFoldDB" id="A0A0D0BJR4"/>
<organism evidence="1 2">
    <name type="scientific">Suillus luteus UH-Slu-Lm8-n1</name>
    <dbReference type="NCBI Taxonomy" id="930992"/>
    <lineage>
        <taxon>Eukaryota</taxon>
        <taxon>Fungi</taxon>
        <taxon>Dikarya</taxon>
        <taxon>Basidiomycota</taxon>
        <taxon>Agaricomycotina</taxon>
        <taxon>Agaricomycetes</taxon>
        <taxon>Agaricomycetidae</taxon>
        <taxon>Boletales</taxon>
        <taxon>Suillineae</taxon>
        <taxon>Suillaceae</taxon>
        <taxon>Suillus</taxon>
    </lineage>
</organism>
<dbReference type="HOGENOM" id="CLU_3108006_0_0_1"/>
<proteinExistence type="predicted"/>